<proteinExistence type="predicted"/>
<sequence>MLCTYYYTIPYNYYCTVDGRRSLRLHHIISEPNLSQKAERMD</sequence>
<accession>A0ABT8CQ11</accession>
<comment type="caution">
    <text evidence="1">The sequence shown here is derived from an EMBL/GenBank/DDBJ whole genome shotgun (WGS) entry which is preliminary data.</text>
</comment>
<gene>
    <name evidence="1" type="ORF">QW060_05525</name>
</gene>
<reference evidence="2" key="1">
    <citation type="journal article" date="2019" name="Int. J. Syst. Evol. Microbiol.">
        <title>The Global Catalogue of Microorganisms (GCM) 10K type strain sequencing project: providing services to taxonomists for standard genome sequencing and annotation.</title>
        <authorList>
            <consortium name="The Broad Institute Genomics Platform"/>
            <consortium name="The Broad Institute Genome Sequencing Center for Infectious Disease"/>
            <person name="Wu L."/>
            <person name="Ma J."/>
        </authorList>
    </citation>
    <scope>NUCLEOTIDE SEQUENCE [LARGE SCALE GENOMIC DNA]</scope>
    <source>
        <strain evidence="2">CECT 7184</strain>
    </source>
</reference>
<dbReference type="Proteomes" id="UP001242368">
    <property type="component" value="Unassembled WGS sequence"/>
</dbReference>
<protein>
    <submittedName>
        <fullName evidence="1">Uncharacterized protein</fullName>
    </submittedName>
</protein>
<organism evidence="1 2">
    <name type="scientific">Paenimyroides ceti</name>
    <dbReference type="NCBI Taxonomy" id="395087"/>
    <lineage>
        <taxon>Bacteria</taxon>
        <taxon>Pseudomonadati</taxon>
        <taxon>Bacteroidota</taxon>
        <taxon>Flavobacteriia</taxon>
        <taxon>Flavobacteriales</taxon>
        <taxon>Flavobacteriaceae</taxon>
        <taxon>Paenimyroides</taxon>
    </lineage>
</organism>
<name>A0ABT8CQ11_9FLAO</name>
<keyword evidence="2" id="KW-1185">Reference proteome</keyword>
<dbReference type="EMBL" id="JAUFQU010000001">
    <property type="protein sequence ID" value="MDN3706588.1"/>
    <property type="molecule type" value="Genomic_DNA"/>
</dbReference>
<dbReference type="RefSeq" id="WP_290362656.1">
    <property type="nucleotide sequence ID" value="NZ_JAUFQU010000001.1"/>
</dbReference>
<evidence type="ECO:0000313" key="1">
    <source>
        <dbReference type="EMBL" id="MDN3706588.1"/>
    </source>
</evidence>
<evidence type="ECO:0000313" key="2">
    <source>
        <dbReference type="Proteomes" id="UP001242368"/>
    </source>
</evidence>